<evidence type="ECO:0000313" key="5">
    <source>
        <dbReference type="EMBL" id="ETJ38724.1"/>
    </source>
</evidence>
<organism evidence="5">
    <name type="scientific">human gut metagenome</name>
    <dbReference type="NCBI Taxonomy" id="408170"/>
    <lineage>
        <taxon>unclassified sequences</taxon>
        <taxon>metagenomes</taxon>
        <taxon>organismal metagenomes</taxon>
    </lineage>
</organism>
<evidence type="ECO:0000256" key="1">
    <source>
        <dbReference type="ARBA" id="ARBA00022679"/>
    </source>
</evidence>
<evidence type="ECO:0000256" key="3">
    <source>
        <dbReference type="ARBA" id="ARBA00022777"/>
    </source>
</evidence>
<dbReference type="GO" id="GO:0033862">
    <property type="term" value="F:UMP kinase activity"/>
    <property type="evidence" value="ECO:0007669"/>
    <property type="project" value="TreeGrafter"/>
</dbReference>
<gene>
    <name evidence="5" type="ORF">Q604_UNBC07244G0001</name>
</gene>
<keyword evidence="2" id="KW-0547">Nucleotide-binding</keyword>
<dbReference type="EMBL" id="AZMM01007244">
    <property type="protein sequence ID" value="ETJ38724.1"/>
    <property type="molecule type" value="Genomic_DNA"/>
</dbReference>
<dbReference type="AlphaFoldDB" id="W1YC48"/>
<reference evidence="5" key="1">
    <citation type="submission" date="2013-12" db="EMBL/GenBank/DDBJ databases">
        <title>A Varibaculum cambriense genome reconstructed from a premature infant gut community with otherwise low bacterial novelty that shifts toward anaerobic metabolism during the third week of life.</title>
        <authorList>
            <person name="Brown C.T."/>
            <person name="Sharon I."/>
            <person name="Thomas B.C."/>
            <person name="Castelle C.J."/>
            <person name="Morowitz M.J."/>
            <person name="Banfield J.F."/>
        </authorList>
    </citation>
    <scope>NUCLEOTIDE SEQUENCE</scope>
</reference>
<comment type="caution">
    <text evidence="5">The sequence shown here is derived from an EMBL/GenBank/DDBJ whole genome shotgun (WGS) entry which is preliminary data.</text>
</comment>
<dbReference type="PANTHER" id="PTHR42833">
    <property type="entry name" value="URIDYLATE KINASE"/>
    <property type="match status" value="1"/>
</dbReference>
<proteinExistence type="predicted"/>
<evidence type="ECO:0000256" key="4">
    <source>
        <dbReference type="ARBA" id="ARBA00022840"/>
    </source>
</evidence>
<sequence>KFEELTHLDILKKGLKVMDATASSLSMDNNMPLVVFNLNTPGNLKRAVLGENIGTTVTGEK</sequence>
<feature type="non-terminal residue" evidence="5">
    <location>
        <position position="1"/>
    </location>
</feature>
<protein>
    <submittedName>
        <fullName evidence="5">Uridylate kinase</fullName>
    </submittedName>
</protein>
<name>W1YC48_9ZZZZ</name>
<dbReference type="SUPFAM" id="SSF53633">
    <property type="entry name" value="Carbamate kinase-like"/>
    <property type="match status" value="1"/>
</dbReference>
<dbReference type="InterPro" id="IPR036393">
    <property type="entry name" value="AceGlu_kinase-like_sf"/>
</dbReference>
<dbReference type="Gene3D" id="3.40.1160.10">
    <property type="entry name" value="Acetylglutamate kinase-like"/>
    <property type="match status" value="1"/>
</dbReference>
<evidence type="ECO:0000256" key="2">
    <source>
        <dbReference type="ARBA" id="ARBA00022741"/>
    </source>
</evidence>
<keyword evidence="4" id="KW-0067">ATP-binding</keyword>
<dbReference type="PANTHER" id="PTHR42833:SF4">
    <property type="entry name" value="URIDYLATE KINASE PUMPKIN, CHLOROPLASTIC"/>
    <property type="match status" value="1"/>
</dbReference>
<keyword evidence="3 5" id="KW-0418">Kinase</keyword>
<keyword evidence="1" id="KW-0808">Transferase</keyword>
<dbReference type="GO" id="GO:0005524">
    <property type="term" value="F:ATP binding"/>
    <property type="evidence" value="ECO:0007669"/>
    <property type="project" value="UniProtKB-KW"/>
</dbReference>
<accession>W1YC48</accession>
<dbReference type="GO" id="GO:0006225">
    <property type="term" value="P:UDP biosynthetic process"/>
    <property type="evidence" value="ECO:0007669"/>
    <property type="project" value="TreeGrafter"/>
</dbReference>